<dbReference type="EMBL" id="MDDS01000006">
    <property type="protein sequence ID" value="ODP39292.1"/>
    <property type="molecule type" value="Genomic_DNA"/>
</dbReference>
<dbReference type="InterPro" id="IPR009061">
    <property type="entry name" value="DNA-bd_dom_put_sf"/>
</dbReference>
<gene>
    <name evidence="1" type="ORF">BFL28_10790</name>
</gene>
<reference evidence="1 2" key="1">
    <citation type="submission" date="2016-08" db="EMBL/GenBank/DDBJ databases">
        <title>Draft genome of the agarase producing Sphingomonas sp. MCT13.</title>
        <authorList>
            <person name="D'Andrea M.M."/>
            <person name="Rossolini G.M."/>
            <person name="Thaller M.C."/>
        </authorList>
    </citation>
    <scope>NUCLEOTIDE SEQUENCE [LARGE SCALE GENOMIC DNA]</scope>
    <source>
        <strain evidence="1 2">MCT13</strain>
    </source>
</reference>
<proteinExistence type="predicted"/>
<evidence type="ECO:0000313" key="2">
    <source>
        <dbReference type="Proteomes" id="UP000094487"/>
    </source>
</evidence>
<evidence type="ECO:0008006" key="3">
    <source>
        <dbReference type="Google" id="ProtNLM"/>
    </source>
</evidence>
<dbReference type="AlphaFoldDB" id="A0A1E3LZS0"/>
<name>A0A1E3LZS0_9SPHN</name>
<dbReference type="STRING" id="1888892.BFL28_10790"/>
<keyword evidence="2" id="KW-1185">Reference proteome</keyword>
<dbReference type="Proteomes" id="UP000094487">
    <property type="component" value="Unassembled WGS sequence"/>
</dbReference>
<organism evidence="1 2">
    <name type="scientific">Sphingomonas turrisvirgatae</name>
    <dbReference type="NCBI Taxonomy" id="1888892"/>
    <lineage>
        <taxon>Bacteria</taxon>
        <taxon>Pseudomonadati</taxon>
        <taxon>Pseudomonadota</taxon>
        <taxon>Alphaproteobacteria</taxon>
        <taxon>Sphingomonadales</taxon>
        <taxon>Sphingomonadaceae</taxon>
        <taxon>Sphingomonas</taxon>
    </lineage>
</organism>
<comment type="caution">
    <text evidence="1">The sequence shown here is derived from an EMBL/GenBank/DDBJ whole genome shotgun (WGS) entry which is preliminary data.</text>
</comment>
<evidence type="ECO:0000313" key="1">
    <source>
        <dbReference type="EMBL" id="ODP39292.1"/>
    </source>
</evidence>
<protein>
    <recommendedName>
        <fullName evidence="3">Helix-turn-helix domain-containing protein</fullName>
    </recommendedName>
</protein>
<sequence>MGAEPIRAIQAYAPRLMSEREAARYLSIGTTTLRSQGPAPKRLGRRVLYDLRDLDRWADSLSGQPLTEPAQEAEAAEVERRFLEELAQRA</sequence>
<accession>A0A1E3LZS0</accession>
<dbReference type="SUPFAM" id="SSF46955">
    <property type="entry name" value="Putative DNA-binding domain"/>
    <property type="match status" value="1"/>
</dbReference>